<organism evidence="2 3">
    <name type="scientific">Gonium pectorale</name>
    <name type="common">Green alga</name>
    <dbReference type="NCBI Taxonomy" id="33097"/>
    <lineage>
        <taxon>Eukaryota</taxon>
        <taxon>Viridiplantae</taxon>
        <taxon>Chlorophyta</taxon>
        <taxon>core chlorophytes</taxon>
        <taxon>Chlorophyceae</taxon>
        <taxon>CS clade</taxon>
        <taxon>Chlamydomonadales</taxon>
        <taxon>Volvocaceae</taxon>
        <taxon>Gonium</taxon>
    </lineage>
</organism>
<dbReference type="PANTHER" id="PTHR13211:SF0">
    <property type="entry name" value="TELOMERASE CAJAL BODY PROTEIN 1"/>
    <property type="match status" value="1"/>
</dbReference>
<accession>A0A150H2B4</accession>
<dbReference type="InterPro" id="IPR011047">
    <property type="entry name" value="Quinoprotein_ADH-like_sf"/>
</dbReference>
<dbReference type="Proteomes" id="UP000075714">
    <property type="component" value="Unassembled WGS sequence"/>
</dbReference>
<dbReference type="OrthoDB" id="239865at2759"/>
<feature type="region of interest" description="Disordered" evidence="1">
    <location>
        <begin position="106"/>
        <end position="131"/>
    </location>
</feature>
<dbReference type="SUPFAM" id="SSF50998">
    <property type="entry name" value="Quinoprotein alcohol dehydrogenase-like"/>
    <property type="match status" value="1"/>
</dbReference>
<evidence type="ECO:0000313" key="3">
    <source>
        <dbReference type="Proteomes" id="UP000075714"/>
    </source>
</evidence>
<comment type="caution">
    <text evidence="2">The sequence shown here is derived from an EMBL/GenBank/DDBJ whole genome shotgun (WGS) entry which is preliminary data.</text>
</comment>
<evidence type="ECO:0000256" key="1">
    <source>
        <dbReference type="SAM" id="MobiDB-lite"/>
    </source>
</evidence>
<sequence length="152" mass="17422">MFSPDGNYLFTGARQDEHMFCWDIRYTYESLYTMRRDTGRTNQRIQFDIEPCGKHLITGNGDGSVRMFNLQDGSQVDQQPVAADTVNGAAFHPSLDLLATASGHRRYVEPERDAADTDRREEATRPPARPENSLMVWRLQLQHLQLPVPRDV</sequence>
<dbReference type="Gene3D" id="2.130.10.10">
    <property type="entry name" value="YVTN repeat-like/Quinoprotein amine dehydrogenase"/>
    <property type="match status" value="1"/>
</dbReference>
<feature type="compositionally biased region" description="Basic and acidic residues" evidence="1">
    <location>
        <begin position="106"/>
        <end position="124"/>
    </location>
</feature>
<reference evidence="3" key="1">
    <citation type="journal article" date="2016" name="Nat. Commun.">
        <title>The Gonium pectorale genome demonstrates co-option of cell cycle regulation during the evolution of multicellularity.</title>
        <authorList>
            <person name="Hanschen E.R."/>
            <person name="Marriage T.N."/>
            <person name="Ferris P.J."/>
            <person name="Hamaji T."/>
            <person name="Toyoda A."/>
            <person name="Fujiyama A."/>
            <person name="Neme R."/>
            <person name="Noguchi H."/>
            <person name="Minakuchi Y."/>
            <person name="Suzuki M."/>
            <person name="Kawai-Toyooka H."/>
            <person name="Smith D.R."/>
            <person name="Sparks H."/>
            <person name="Anderson J."/>
            <person name="Bakaric R."/>
            <person name="Luria V."/>
            <person name="Karger A."/>
            <person name="Kirschner M.W."/>
            <person name="Durand P.M."/>
            <person name="Michod R.E."/>
            <person name="Nozaki H."/>
            <person name="Olson B.J."/>
        </authorList>
    </citation>
    <scope>NUCLEOTIDE SEQUENCE [LARGE SCALE GENOMIC DNA]</scope>
    <source>
        <strain evidence="3">NIES-2863</strain>
    </source>
</reference>
<evidence type="ECO:0000313" key="2">
    <source>
        <dbReference type="EMBL" id="KXZ56204.1"/>
    </source>
</evidence>
<dbReference type="STRING" id="33097.A0A150H2B4"/>
<proteinExistence type="predicted"/>
<dbReference type="AlphaFoldDB" id="A0A150H2B4"/>
<dbReference type="InterPro" id="IPR051150">
    <property type="entry name" value="SWT21/TCAB1_mRNA_Telomere"/>
</dbReference>
<dbReference type="InterPro" id="IPR015943">
    <property type="entry name" value="WD40/YVTN_repeat-like_dom_sf"/>
</dbReference>
<keyword evidence="3" id="KW-1185">Reference proteome</keyword>
<dbReference type="Pfam" id="PF00400">
    <property type="entry name" value="WD40"/>
    <property type="match status" value="2"/>
</dbReference>
<gene>
    <name evidence="2" type="ORF">GPECTOR_1g177</name>
</gene>
<protein>
    <submittedName>
        <fullName evidence="2">Uncharacterized protein</fullName>
    </submittedName>
</protein>
<dbReference type="InterPro" id="IPR001680">
    <property type="entry name" value="WD40_rpt"/>
</dbReference>
<dbReference type="PANTHER" id="PTHR13211">
    <property type="entry name" value="TELOMERASE CAJAL BODY PROTEIN 1"/>
    <property type="match status" value="1"/>
</dbReference>
<name>A0A150H2B4_GONPE</name>
<dbReference type="EMBL" id="LSYV01000002">
    <property type="protein sequence ID" value="KXZ56204.1"/>
    <property type="molecule type" value="Genomic_DNA"/>
</dbReference>